<feature type="chain" id="PRO_5008056948" description="P/Homo B domain-containing protein" evidence="12">
    <location>
        <begin position="17"/>
        <end position="667"/>
    </location>
</feature>
<dbReference type="PROSITE" id="PS00138">
    <property type="entry name" value="SUBTILASE_SER"/>
    <property type="match status" value="1"/>
</dbReference>
<reference evidence="14 15" key="1">
    <citation type="submission" date="2016-04" db="EMBL/GenBank/DDBJ databases">
        <title>The genome of Intoshia linei affirms orthonectids as highly simplified spiralians.</title>
        <authorList>
            <person name="Mikhailov K.V."/>
            <person name="Slusarev G.S."/>
            <person name="Nikitin M.A."/>
            <person name="Logacheva M.D."/>
            <person name="Penin A."/>
            <person name="Aleoshin V."/>
            <person name="Panchin Y.V."/>
        </authorList>
    </citation>
    <scope>NUCLEOTIDE SEQUENCE [LARGE SCALE GENOMIC DNA]</scope>
    <source>
        <strain evidence="14">Intl2013</strain>
        <tissue evidence="14">Whole animal</tissue>
    </source>
</reference>
<keyword evidence="3" id="KW-0165">Cleavage on pair of basic residues</keyword>
<comment type="similarity">
    <text evidence="1">Belongs to the peptidase S8 family. Furin subfamily.</text>
</comment>
<dbReference type="InterPro" id="IPR022398">
    <property type="entry name" value="Peptidase_S8_His-AS"/>
</dbReference>
<dbReference type="Pfam" id="PF00082">
    <property type="entry name" value="Peptidase_S8"/>
    <property type="match status" value="1"/>
</dbReference>
<evidence type="ECO:0000259" key="13">
    <source>
        <dbReference type="PROSITE" id="PS51829"/>
    </source>
</evidence>
<evidence type="ECO:0000256" key="1">
    <source>
        <dbReference type="ARBA" id="ARBA00005325"/>
    </source>
</evidence>
<dbReference type="InterPro" id="IPR000209">
    <property type="entry name" value="Peptidase_S8/S53_dom"/>
</dbReference>
<keyword evidence="6 11" id="KW-0720">Serine protease</keyword>
<dbReference type="CDD" id="cd04059">
    <property type="entry name" value="Peptidases_S8_Protein_convertases_Kexins_Furin-like"/>
    <property type="match status" value="1"/>
</dbReference>
<dbReference type="GO" id="GO:0000139">
    <property type="term" value="C:Golgi membrane"/>
    <property type="evidence" value="ECO:0007669"/>
    <property type="project" value="TreeGrafter"/>
</dbReference>
<dbReference type="AlphaFoldDB" id="A0A177BE80"/>
<sequence>MLNYAIFFILLQSIYCEKHYVVHTKSENVNISQIEEILGMKHVHAMHNQHMHLFVRLNDADPDISKRSKIDNDLIDKIEEQEVLKRFGRHTMNTINFDMNPNKNKEMTTFDNINEKDSKIRNKLYYNPFEEEIKRVKFDTRMEECTKFDLGDIFNDPLYKYQWQMHQDYNNIVNVWKQDISGRGVNVTILDDGIFHDNPDLKTNYHQDISYDLNDVNDKYHDPTPRDDGNNEHGTKCAGVVAGEANNGHCGVGVAFNSNIGGVRVLDGVITDPIESLCFTINVDKIDIYSASWGPKDDGMTMDKPRYHSTEAMKNGIKNGRNGLGSIYVWATGNGGEMDNCNCDGYVSSIYTLSFSSVSKNGEAMYYAEKCPSTLASVFIGWNSGEEKDEKSGCHVISTSVHSECTTEFQGTSSAAPMAAGCIALLLEANPKLSWRDVIHVVTLSARITDSEDDGWVLNGGGYHYNEKYGFGVMDCARMVWYGKRLNPVEPMLNSTYSLIRSTRSVPIYRGVLYKHSIYVAFEKISFVENVELIIDMEIGNFTRGSISLFLKSPSGTISRLLGTRIADTSNKKINFTFSSLQFWGEDPNGVWDFTLDTLEKPLQFSPVKIHTLSVRFYGLENYPTIKTWHDSERVSPIYLQYLNEKSYDDPINTYTFISNVEKRQKL</sequence>
<keyword evidence="2 11" id="KW-0645">Protease</keyword>
<dbReference type="FunFam" id="3.40.50.200:FF:000021">
    <property type="entry name" value="Proprotein convertase subtilisin/kexin type 5a"/>
    <property type="match status" value="1"/>
</dbReference>
<keyword evidence="15" id="KW-1185">Reference proteome</keyword>
<dbReference type="EMBL" id="LWCA01000017">
    <property type="protein sequence ID" value="OAF71882.1"/>
    <property type="molecule type" value="Genomic_DNA"/>
</dbReference>
<dbReference type="InterPro" id="IPR002884">
    <property type="entry name" value="P_dom"/>
</dbReference>
<dbReference type="PROSITE" id="PS00137">
    <property type="entry name" value="SUBTILASE_HIS"/>
    <property type="match status" value="1"/>
</dbReference>
<dbReference type="PROSITE" id="PS51892">
    <property type="entry name" value="SUBTILASE"/>
    <property type="match status" value="1"/>
</dbReference>
<dbReference type="Gene3D" id="3.40.50.200">
    <property type="entry name" value="Peptidase S8/S53 domain"/>
    <property type="match status" value="1"/>
</dbReference>
<dbReference type="InterPro" id="IPR034182">
    <property type="entry name" value="Kexin/furin"/>
</dbReference>
<accession>A0A177BE80</accession>
<keyword evidence="5 11" id="KW-0378">Hydrolase</keyword>
<evidence type="ECO:0000256" key="2">
    <source>
        <dbReference type="ARBA" id="ARBA00022670"/>
    </source>
</evidence>
<dbReference type="PROSITE" id="PS00136">
    <property type="entry name" value="SUBTILASE_ASP"/>
    <property type="match status" value="1"/>
</dbReference>
<dbReference type="GO" id="GO:0004252">
    <property type="term" value="F:serine-type endopeptidase activity"/>
    <property type="evidence" value="ECO:0007669"/>
    <property type="project" value="UniProtKB-UniRule"/>
</dbReference>
<evidence type="ECO:0000256" key="9">
    <source>
        <dbReference type="ARBA" id="ARBA00023180"/>
    </source>
</evidence>
<dbReference type="InterPro" id="IPR036852">
    <property type="entry name" value="Peptidase_S8/S53_dom_sf"/>
</dbReference>
<evidence type="ECO:0000256" key="3">
    <source>
        <dbReference type="ARBA" id="ARBA00022685"/>
    </source>
</evidence>
<dbReference type="PANTHER" id="PTHR42884:SF23">
    <property type="entry name" value="FURIN-LIKE PROTEASE 2"/>
    <property type="match status" value="1"/>
</dbReference>
<proteinExistence type="inferred from homology"/>
<evidence type="ECO:0000256" key="12">
    <source>
        <dbReference type="SAM" id="SignalP"/>
    </source>
</evidence>
<dbReference type="InterPro" id="IPR015500">
    <property type="entry name" value="Peptidase_S8_subtilisin-rel"/>
</dbReference>
<comment type="caution">
    <text evidence="14">The sequence shown here is derived from an EMBL/GenBank/DDBJ whole genome shotgun (WGS) entry which is preliminary data.</text>
</comment>
<dbReference type="InterPro" id="IPR008979">
    <property type="entry name" value="Galactose-bd-like_sf"/>
</dbReference>
<gene>
    <name evidence="14" type="ORF">A3Q56_00350</name>
</gene>
<feature type="active site" description="Charge relay system" evidence="10 11">
    <location>
        <position position="191"/>
    </location>
</feature>
<name>A0A177BE80_9BILA</name>
<evidence type="ECO:0000313" key="15">
    <source>
        <dbReference type="Proteomes" id="UP000078046"/>
    </source>
</evidence>
<dbReference type="InterPro" id="IPR023828">
    <property type="entry name" value="Peptidase_S8_Ser-AS"/>
</dbReference>
<evidence type="ECO:0000256" key="10">
    <source>
        <dbReference type="PIRSR" id="PIRSR615500-1"/>
    </source>
</evidence>
<dbReference type="Proteomes" id="UP000078046">
    <property type="component" value="Unassembled WGS sequence"/>
</dbReference>
<evidence type="ECO:0000256" key="6">
    <source>
        <dbReference type="ARBA" id="ARBA00022825"/>
    </source>
</evidence>
<dbReference type="GO" id="GO:0005802">
    <property type="term" value="C:trans-Golgi network"/>
    <property type="evidence" value="ECO:0007669"/>
    <property type="project" value="TreeGrafter"/>
</dbReference>
<evidence type="ECO:0000256" key="7">
    <source>
        <dbReference type="ARBA" id="ARBA00023145"/>
    </source>
</evidence>
<feature type="active site" description="Charge relay system" evidence="10 11">
    <location>
        <position position="413"/>
    </location>
</feature>
<dbReference type="Gene3D" id="2.60.120.260">
    <property type="entry name" value="Galactose-binding domain-like"/>
    <property type="match status" value="1"/>
</dbReference>
<keyword evidence="9" id="KW-0325">Glycoprotein</keyword>
<organism evidence="14 15">
    <name type="scientific">Intoshia linei</name>
    <dbReference type="NCBI Taxonomy" id="1819745"/>
    <lineage>
        <taxon>Eukaryota</taxon>
        <taxon>Metazoa</taxon>
        <taxon>Spiralia</taxon>
        <taxon>Lophotrochozoa</taxon>
        <taxon>Mesozoa</taxon>
        <taxon>Orthonectida</taxon>
        <taxon>Rhopaluridae</taxon>
        <taxon>Intoshia</taxon>
    </lineage>
</organism>
<evidence type="ECO:0000256" key="4">
    <source>
        <dbReference type="ARBA" id="ARBA00022729"/>
    </source>
</evidence>
<evidence type="ECO:0000256" key="8">
    <source>
        <dbReference type="ARBA" id="ARBA00023157"/>
    </source>
</evidence>
<evidence type="ECO:0000256" key="11">
    <source>
        <dbReference type="PROSITE-ProRule" id="PRU01240"/>
    </source>
</evidence>
<dbReference type="GO" id="GO:0016485">
    <property type="term" value="P:protein processing"/>
    <property type="evidence" value="ECO:0007669"/>
    <property type="project" value="TreeGrafter"/>
</dbReference>
<protein>
    <recommendedName>
        <fullName evidence="13">P/Homo B domain-containing protein</fullName>
    </recommendedName>
</protein>
<dbReference type="PANTHER" id="PTHR42884">
    <property type="entry name" value="PROPROTEIN CONVERTASE SUBTILISIN/KEXIN-RELATED"/>
    <property type="match status" value="1"/>
</dbReference>
<evidence type="ECO:0000256" key="5">
    <source>
        <dbReference type="ARBA" id="ARBA00022801"/>
    </source>
</evidence>
<feature type="signal peptide" evidence="12">
    <location>
        <begin position="1"/>
        <end position="16"/>
    </location>
</feature>
<dbReference type="PRINTS" id="PR00723">
    <property type="entry name" value="SUBTILISIN"/>
</dbReference>
<feature type="domain" description="P/Homo B" evidence="13">
    <location>
        <begin position="489"/>
        <end position="623"/>
    </location>
</feature>
<evidence type="ECO:0000313" key="14">
    <source>
        <dbReference type="EMBL" id="OAF71882.1"/>
    </source>
</evidence>
<feature type="active site" description="Charge relay system" evidence="10 11">
    <location>
        <position position="233"/>
    </location>
</feature>
<dbReference type="OrthoDB" id="300641at2759"/>
<dbReference type="Pfam" id="PF01483">
    <property type="entry name" value="P_proprotein"/>
    <property type="match status" value="1"/>
</dbReference>
<keyword evidence="8" id="KW-1015">Disulfide bond</keyword>
<dbReference type="SUPFAM" id="SSF49785">
    <property type="entry name" value="Galactose-binding domain-like"/>
    <property type="match status" value="1"/>
</dbReference>
<dbReference type="InterPro" id="IPR023827">
    <property type="entry name" value="Peptidase_S8_Asp-AS"/>
</dbReference>
<keyword evidence="7" id="KW-0865">Zymogen</keyword>
<dbReference type="PROSITE" id="PS51829">
    <property type="entry name" value="P_HOMO_B"/>
    <property type="match status" value="1"/>
</dbReference>
<keyword evidence="4 12" id="KW-0732">Signal</keyword>
<dbReference type="SUPFAM" id="SSF52743">
    <property type="entry name" value="Subtilisin-like"/>
    <property type="match status" value="1"/>
</dbReference>